<proteinExistence type="predicted"/>
<name>A0A195FV52_9HYME</name>
<dbReference type="EMBL" id="KQ981215">
    <property type="protein sequence ID" value="KYN44520.1"/>
    <property type="molecule type" value="Genomic_DNA"/>
</dbReference>
<reference evidence="1 2" key="1">
    <citation type="submission" date="2016-03" db="EMBL/GenBank/DDBJ databases">
        <title>Trachymyrmex septentrionalis WGS genome.</title>
        <authorList>
            <person name="Nygaard S."/>
            <person name="Hu H."/>
            <person name="Boomsma J."/>
            <person name="Zhang G."/>
        </authorList>
    </citation>
    <scope>NUCLEOTIDE SEQUENCE [LARGE SCALE GENOMIC DNA]</scope>
    <source>
        <strain evidence="1">Tsep2-gDNA-1</strain>
        <tissue evidence="1">Whole body</tissue>
    </source>
</reference>
<evidence type="ECO:0000313" key="1">
    <source>
        <dbReference type="EMBL" id="KYN44520.1"/>
    </source>
</evidence>
<evidence type="ECO:0000313" key="2">
    <source>
        <dbReference type="Proteomes" id="UP000078541"/>
    </source>
</evidence>
<dbReference type="Proteomes" id="UP000078541">
    <property type="component" value="Unassembled WGS sequence"/>
</dbReference>
<keyword evidence="2" id="KW-1185">Reference proteome</keyword>
<sequence>MYLQYGALSSSKATFLSANLAASIIFCGSEFDDKVSFKQPSLTSSATRPIPARVNQMYNSYMRTFGCDRIAAESPKDDLLKERLAAGLR</sequence>
<dbReference type="AlphaFoldDB" id="A0A195FV52"/>
<organism evidence="1 2">
    <name type="scientific">Trachymyrmex septentrionalis</name>
    <dbReference type="NCBI Taxonomy" id="34720"/>
    <lineage>
        <taxon>Eukaryota</taxon>
        <taxon>Metazoa</taxon>
        <taxon>Ecdysozoa</taxon>
        <taxon>Arthropoda</taxon>
        <taxon>Hexapoda</taxon>
        <taxon>Insecta</taxon>
        <taxon>Pterygota</taxon>
        <taxon>Neoptera</taxon>
        <taxon>Endopterygota</taxon>
        <taxon>Hymenoptera</taxon>
        <taxon>Apocrita</taxon>
        <taxon>Aculeata</taxon>
        <taxon>Formicoidea</taxon>
        <taxon>Formicidae</taxon>
        <taxon>Myrmicinae</taxon>
        <taxon>Trachymyrmex</taxon>
    </lineage>
</organism>
<protein>
    <submittedName>
        <fullName evidence="1">Uncharacterized protein</fullName>
    </submittedName>
</protein>
<gene>
    <name evidence="1" type="ORF">ALC56_00963</name>
</gene>
<accession>A0A195FV52</accession>